<dbReference type="PANTHER" id="PTHR24291:SF189">
    <property type="entry name" value="CYTOCHROME P450 4C3-RELATED"/>
    <property type="match status" value="1"/>
</dbReference>
<evidence type="ECO:0000256" key="16">
    <source>
        <dbReference type="SAM" id="Phobius"/>
    </source>
</evidence>
<evidence type="ECO:0000256" key="11">
    <source>
        <dbReference type="ARBA" id="ARBA00023004"/>
    </source>
</evidence>
<evidence type="ECO:0000256" key="1">
    <source>
        <dbReference type="ARBA" id="ARBA00001971"/>
    </source>
</evidence>
<dbReference type="Gene3D" id="1.10.630.10">
    <property type="entry name" value="Cytochrome P450"/>
    <property type="match status" value="1"/>
</dbReference>
<evidence type="ECO:0000256" key="10">
    <source>
        <dbReference type="ARBA" id="ARBA00023002"/>
    </source>
</evidence>
<keyword evidence="12 15" id="KW-0503">Monooxygenase</keyword>
<evidence type="ECO:0000313" key="18">
    <source>
        <dbReference type="RefSeq" id="XP_015521544.2"/>
    </source>
</evidence>
<evidence type="ECO:0000256" key="12">
    <source>
        <dbReference type="ARBA" id="ARBA00023033"/>
    </source>
</evidence>
<organism evidence="18">
    <name type="scientific">Neodiprion lecontei</name>
    <name type="common">Redheaded pine sawfly</name>
    <dbReference type="NCBI Taxonomy" id="441921"/>
    <lineage>
        <taxon>Eukaryota</taxon>
        <taxon>Metazoa</taxon>
        <taxon>Ecdysozoa</taxon>
        <taxon>Arthropoda</taxon>
        <taxon>Hexapoda</taxon>
        <taxon>Insecta</taxon>
        <taxon>Pterygota</taxon>
        <taxon>Neoptera</taxon>
        <taxon>Endopterygota</taxon>
        <taxon>Hymenoptera</taxon>
        <taxon>Tenthredinoidea</taxon>
        <taxon>Diprionidae</taxon>
        <taxon>Diprioninae</taxon>
        <taxon>Neodiprion</taxon>
    </lineage>
</organism>
<dbReference type="AlphaFoldDB" id="A0A6J0C583"/>
<dbReference type="PRINTS" id="PR00385">
    <property type="entry name" value="P450"/>
</dbReference>
<evidence type="ECO:0000256" key="6">
    <source>
        <dbReference type="ARBA" id="ARBA00022617"/>
    </source>
</evidence>
<keyword evidence="16" id="KW-0812">Transmembrane</keyword>
<feature type="transmembrane region" description="Helical" evidence="16">
    <location>
        <begin position="48"/>
        <end position="69"/>
    </location>
</feature>
<dbReference type="GO" id="GO:0005506">
    <property type="term" value="F:iron ion binding"/>
    <property type="evidence" value="ECO:0007669"/>
    <property type="project" value="InterPro"/>
</dbReference>
<evidence type="ECO:0000256" key="4">
    <source>
        <dbReference type="ARBA" id="ARBA00004406"/>
    </source>
</evidence>
<gene>
    <name evidence="18" type="primary">LOC107225547</name>
</gene>
<dbReference type="InterPro" id="IPR002401">
    <property type="entry name" value="Cyt_P450_E_grp-I"/>
</dbReference>
<dbReference type="InterPro" id="IPR036396">
    <property type="entry name" value="Cyt_P450_sf"/>
</dbReference>
<feature type="binding site" description="axial binding residue" evidence="14">
    <location>
        <position position="504"/>
    </location>
    <ligand>
        <name>heme</name>
        <dbReference type="ChEBI" id="CHEBI:30413"/>
    </ligand>
    <ligandPart>
        <name>Fe</name>
        <dbReference type="ChEBI" id="CHEBI:18248"/>
    </ligandPart>
</feature>
<comment type="cofactor">
    <cofactor evidence="1 14">
        <name>heme</name>
        <dbReference type="ChEBI" id="CHEBI:30413"/>
    </cofactor>
</comment>
<evidence type="ECO:0000256" key="9">
    <source>
        <dbReference type="ARBA" id="ARBA00022848"/>
    </source>
</evidence>
<keyword evidence="11 14" id="KW-0408">Iron</keyword>
<keyword evidence="7 14" id="KW-0479">Metal-binding</keyword>
<dbReference type="SUPFAM" id="SSF48264">
    <property type="entry name" value="Cytochrome P450"/>
    <property type="match status" value="1"/>
</dbReference>
<evidence type="ECO:0000256" key="7">
    <source>
        <dbReference type="ARBA" id="ARBA00022723"/>
    </source>
</evidence>
<keyword evidence="6 14" id="KW-0349">Heme</keyword>
<comment type="function">
    <text evidence="2">May be involved in the metabolism of insect hormones and in the breakdown of synthetic insecticides.</text>
</comment>
<evidence type="ECO:0000256" key="15">
    <source>
        <dbReference type="RuleBase" id="RU000461"/>
    </source>
</evidence>
<dbReference type="GO" id="GO:0016705">
    <property type="term" value="F:oxidoreductase activity, acting on paired donors, with incorporation or reduction of molecular oxygen"/>
    <property type="evidence" value="ECO:0007669"/>
    <property type="project" value="InterPro"/>
</dbReference>
<evidence type="ECO:0000313" key="17">
    <source>
        <dbReference type="Proteomes" id="UP000829291"/>
    </source>
</evidence>
<evidence type="ECO:0000256" key="14">
    <source>
        <dbReference type="PIRSR" id="PIRSR602401-1"/>
    </source>
</evidence>
<accession>A0A6J0C583</accession>
<dbReference type="PROSITE" id="PS00086">
    <property type="entry name" value="CYTOCHROME_P450"/>
    <property type="match status" value="1"/>
</dbReference>
<dbReference type="PANTHER" id="PTHR24291">
    <property type="entry name" value="CYTOCHROME P450 FAMILY 4"/>
    <property type="match status" value="1"/>
</dbReference>
<proteinExistence type="inferred from homology"/>
<comment type="similarity">
    <text evidence="5 15">Belongs to the cytochrome P450 family.</text>
</comment>
<evidence type="ECO:0000256" key="2">
    <source>
        <dbReference type="ARBA" id="ARBA00003690"/>
    </source>
</evidence>
<dbReference type="Pfam" id="PF00067">
    <property type="entry name" value="p450"/>
    <property type="match status" value="1"/>
</dbReference>
<keyword evidence="10 15" id="KW-0560">Oxidoreductase</keyword>
<dbReference type="RefSeq" id="XP_015521544.2">
    <property type="nucleotide sequence ID" value="XM_015666058.2"/>
</dbReference>
<reference evidence="18" key="1">
    <citation type="submission" date="2025-08" db="UniProtKB">
        <authorList>
            <consortium name="RefSeq"/>
        </authorList>
    </citation>
    <scope>IDENTIFICATION</scope>
    <source>
        <tissue evidence="18">Thorax and Abdomen</tissue>
    </source>
</reference>
<keyword evidence="17" id="KW-1185">Reference proteome</keyword>
<dbReference type="GO" id="GO:0005789">
    <property type="term" value="C:endoplasmic reticulum membrane"/>
    <property type="evidence" value="ECO:0007669"/>
    <property type="project" value="UniProtKB-SubCell"/>
</dbReference>
<evidence type="ECO:0000256" key="3">
    <source>
        <dbReference type="ARBA" id="ARBA00004174"/>
    </source>
</evidence>
<protein>
    <submittedName>
        <fullName evidence="18">Cytochrome P450 4C1 isoform X3</fullName>
    </submittedName>
</protein>
<keyword evidence="13 16" id="KW-0472">Membrane</keyword>
<dbReference type="InterPro" id="IPR050196">
    <property type="entry name" value="Cytochrome_P450_Monoox"/>
</dbReference>
<keyword evidence="16" id="KW-1133">Transmembrane helix</keyword>
<keyword evidence="9" id="KW-0492">Microsome</keyword>
<sequence length="560" mass="64326">MTSEWKFAAKHVQYANIAKSRENHSTNLCTQCNRLNKPKDSTQTMADLTVGCFIAEALFITGLICILTYHLRRLKLYIKASKFRGPPTIPIIGNAHHFIGNNGEIVQKLIDLSDSYPSPYRIWLGPELLIMVSHPEDVKKIVGSDKTIEKSPLYRFFRPWLGNGLFTAPTAIWRIHRKLIGPTFNLKILESFVSVFAAQSSIMVKKMETELNGGEFVIFKYVSLCAMDIICETAMGVSMGAQSNNSGDYIETVEKTFAIIYQRVFKAWLQYDAIFYRTRLGREQKKCLNVLHDFTNNVIRRKKEALLRKRDNRDATTDHKYDEDDSLPPRRKAYLDLLMELTDNQMKFTDQELREEVDTMIVAGHDTTSNMICSVLLMLASHPDVQEKAYRELEEIYGSSKVEERCVTHEDLSRMGYLERVIKETMRVFPIAATVSRAVTEDFDVGEYTLPKGSIVGIDIIKMHRSEEFWPDPFVFDPDRFLPQEIAKRHSCVYLPFSAGPRNCIGSRFAMMEMKTVLATILRRYIIKKDKITPIADIKLKSDVILKAADPIKLRIKERT</sequence>
<evidence type="ECO:0000256" key="5">
    <source>
        <dbReference type="ARBA" id="ARBA00010617"/>
    </source>
</evidence>
<dbReference type="Proteomes" id="UP000829291">
    <property type="component" value="Chromosome 2"/>
</dbReference>
<dbReference type="OrthoDB" id="7532262at2759"/>
<dbReference type="InterPro" id="IPR001128">
    <property type="entry name" value="Cyt_P450"/>
</dbReference>
<dbReference type="GeneID" id="107225547"/>
<evidence type="ECO:0000256" key="13">
    <source>
        <dbReference type="ARBA" id="ARBA00023136"/>
    </source>
</evidence>
<name>A0A6J0C583_NEOLC</name>
<dbReference type="GO" id="GO:0004497">
    <property type="term" value="F:monooxygenase activity"/>
    <property type="evidence" value="ECO:0007669"/>
    <property type="project" value="UniProtKB-KW"/>
</dbReference>
<dbReference type="GO" id="GO:0020037">
    <property type="term" value="F:heme binding"/>
    <property type="evidence" value="ECO:0007669"/>
    <property type="project" value="InterPro"/>
</dbReference>
<keyword evidence="8" id="KW-0256">Endoplasmic reticulum</keyword>
<comment type="subcellular location">
    <subcellularLocation>
        <location evidence="4">Endoplasmic reticulum membrane</location>
        <topology evidence="4">Peripheral membrane protein</topology>
    </subcellularLocation>
    <subcellularLocation>
        <location evidence="3">Microsome membrane</location>
        <topology evidence="3">Peripheral membrane protein</topology>
    </subcellularLocation>
</comment>
<dbReference type="PRINTS" id="PR00463">
    <property type="entry name" value="EP450I"/>
</dbReference>
<evidence type="ECO:0000256" key="8">
    <source>
        <dbReference type="ARBA" id="ARBA00022824"/>
    </source>
</evidence>
<dbReference type="InterPro" id="IPR017972">
    <property type="entry name" value="Cyt_P450_CS"/>
</dbReference>
<dbReference type="CDD" id="cd20628">
    <property type="entry name" value="CYP4"/>
    <property type="match status" value="1"/>
</dbReference>